<proteinExistence type="inferred from homology"/>
<dbReference type="InterPro" id="IPR019953">
    <property type="entry name" value="OHR"/>
</dbReference>
<gene>
    <name evidence="2" type="ORF">OH76DRAFT_1410881</name>
</gene>
<reference evidence="2 3" key="1">
    <citation type="journal article" date="2018" name="Biotechnol. Biofuels">
        <title>Integrative visual omics of the white-rot fungus Polyporus brumalis exposes the biotechnological potential of its oxidative enzymes for delignifying raw plant biomass.</title>
        <authorList>
            <person name="Miyauchi S."/>
            <person name="Rancon A."/>
            <person name="Drula E."/>
            <person name="Hage H."/>
            <person name="Chaduli D."/>
            <person name="Favel A."/>
            <person name="Grisel S."/>
            <person name="Henrissat B."/>
            <person name="Herpoel-Gimbert I."/>
            <person name="Ruiz-Duenas F.J."/>
            <person name="Chevret D."/>
            <person name="Hainaut M."/>
            <person name="Lin J."/>
            <person name="Wang M."/>
            <person name="Pangilinan J."/>
            <person name="Lipzen A."/>
            <person name="Lesage-Meessen L."/>
            <person name="Navarro D."/>
            <person name="Riley R."/>
            <person name="Grigoriev I.V."/>
            <person name="Zhou S."/>
            <person name="Raouche S."/>
            <person name="Rosso M.N."/>
        </authorList>
    </citation>
    <scope>NUCLEOTIDE SEQUENCE [LARGE SCALE GENOMIC DNA]</scope>
    <source>
        <strain evidence="2 3">BRFM 1820</strain>
    </source>
</reference>
<sequence>MHPTAAVLRPLSHRVLTGGGVRYARNLDPSSRRILAGVGLRKGKPNHMQTRGILSLKDHVYFSKAEASGAGRNGIVKSFGDAPLELKMSMPKTTGGKGDGQNPEQLFAMGYSSCFLGALQLAAARANKKELAENAKVTAKVFLGHPEDPDLDGFGLRVELDVEGCSDDAIIAQAHEFCPYSRALKHGAEVTVTKA</sequence>
<name>A0A371CQZ9_9APHY</name>
<comment type="similarity">
    <text evidence="1">Belongs to the OsmC/Ohr family.</text>
</comment>
<dbReference type="EMBL" id="KZ857478">
    <property type="protein sequence ID" value="RDX42713.1"/>
    <property type="molecule type" value="Genomic_DNA"/>
</dbReference>
<dbReference type="Pfam" id="PF02566">
    <property type="entry name" value="OsmC"/>
    <property type="match status" value="1"/>
</dbReference>
<accession>A0A371CQZ9</accession>
<evidence type="ECO:0000313" key="3">
    <source>
        <dbReference type="Proteomes" id="UP000256964"/>
    </source>
</evidence>
<dbReference type="InterPro" id="IPR015946">
    <property type="entry name" value="KH_dom-like_a/b"/>
</dbReference>
<organism evidence="2 3">
    <name type="scientific">Lentinus brumalis</name>
    <dbReference type="NCBI Taxonomy" id="2498619"/>
    <lineage>
        <taxon>Eukaryota</taxon>
        <taxon>Fungi</taxon>
        <taxon>Dikarya</taxon>
        <taxon>Basidiomycota</taxon>
        <taxon>Agaricomycotina</taxon>
        <taxon>Agaricomycetes</taxon>
        <taxon>Polyporales</taxon>
        <taxon>Polyporaceae</taxon>
        <taxon>Lentinus</taxon>
    </lineage>
</organism>
<dbReference type="OrthoDB" id="60422at2759"/>
<evidence type="ECO:0000256" key="1">
    <source>
        <dbReference type="ARBA" id="ARBA00007378"/>
    </source>
</evidence>
<dbReference type="Gene3D" id="2.20.25.10">
    <property type="match status" value="1"/>
</dbReference>
<dbReference type="GO" id="GO:0006979">
    <property type="term" value="P:response to oxidative stress"/>
    <property type="evidence" value="ECO:0007669"/>
    <property type="project" value="InterPro"/>
</dbReference>
<dbReference type="AlphaFoldDB" id="A0A371CQZ9"/>
<dbReference type="PANTHER" id="PTHR33797">
    <property type="entry name" value="ORGANIC HYDROPEROXIDE RESISTANCE PROTEIN-LIKE"/>
    <property type="match status" value="1"/>
</dbReference>
<evidence type="ECO:0000313" key="2">
    <source>
        <dbReference type="EMBL" id="RDX42713.1"/>
    </source>
</evidence>
<dbReference type="InterPro" id="IPR003718">
    <property type="entry name" value="OsmC/Ohr_fam"/>
</dbReference>
<dbReference type="PANTHER" id="PTHR33797:SF2">
    <property type="entry name" value="ORGANIC HYDROPEROXIDE RESISTANCE PROTEIN-LIKE"/>
    <property type="match status" value="1"/>
</dbReference>
<dbReference type="NCBIfam" id="TIGR03561">
    <property type="entry name" value="organ_hyd_perox"/>
    <property type="match status" value="1"/>
</dbReference>
<dbReference type="Gene3D" id="3.30.300.20">
    <property type="match status" value="1"/>
</dbReference>
<dbReference type="SUPFAM" id="SSF82784">
    <property type="entry name" value="OsmC-like"/>
    <property type="match status" value="1"/>
</dbReference>
<dbReference type="Proteomes" id="UP000256964">
    <property type="component" value="Unassembled WGS sequence"/>
</dbReference>
<keyword evidence="3" id="KW-1185">Reference proteome</keyword>
<dbReference type="InterPro" id="IPR036102">
    <property type="entry name" value="OsmC/Ohrsf"/>
</dbReference>
<protein>
    <submittedName>
        <fullName evidence="2">OsmC-domain-containing protein</fullName>
    </submittedName>
</protein>